<keyword evidence="1" id="KW-0812">Transmembrane</keyword>
<name>A0A1R1QGB2_9BACI</name>
<accession>A0A1R1S273</accession>
<reference evidence="2 3" key="1">
    <citation type="submission" date="2017-01" db="EMBL/GenBank/DDBJ databases">
        <title>Bacillus phylogenomics.</title>
        <authorList>
            <person name="Dunlap C."/>
        </authorList>
    </citation>
    <scope>NUCLEOTIDE SEQUENCE [LARGE SCALE GENOMIC DNA]</scope>
    <source>
        <strain evidence="2 3">NRRL B-41282</strain>
    </source>
</reference>
<keyword evidence="3" id="KW-1185">Reference proteome</keyword>
<organism evidence="2 3">
    <name type="scientific">Bacillus swezeyi</name>
    <dbReference type="NCBI Taxonomy" id="1925020"/>
    <lineage>
        <taxon>Bacteria</taxon>
        <taxon>Bacillati</taxon>
        <taxon>Bacillota</taxon>
        <taxon>Bacilli</taxon>
        <taxon>Bacillales</taxon>
        <taxon>Bacillaceae</taxon>
        <taxon>Bacillus</taxon>
    </lineage>
</organism>
<feature type="transmembrane region" description="Helical" evidence="1">
    <location>
        <begin position="241"/>
        <end position="259"/>
    </location>
</feature>
<feature type="transmembrane region" description="Helical" evidence="1">
    <location>
        <begin position="168"/>
        <end position="193"/>
    </location>
</feature>
<proteinExistence type="predicted"/>
<feature type="transmembrane region" description="Helical" evidence="1">
    <location>
        <begin position="115"/>
        <end position="137"/>
    </location>
</feature>
<dbReference type="RefSeq" id="WP_076758533.1">
    <property type="nucleotide sequence ID" value="NZ_JARMMK010000008.1"/>
</dbReference>
<evidence type="ECO:0000313" key="2">
    <source>
        <dbReference type="EMBL" id="OMI02962.1"/>
    </source>
</evidence>
<feature type="transmembrane region" description="Helical" evidence="1">
    <location>
        <begin position="21"/>
        <end position="40"/>
    </location>
</feature>
<dbReference type="EMBL" id="MTJL01000030">
    <property type="protein sequence ID" value="OMI02962.1"/>
    <property type="molecule type" value="Genomic_DNA"/>
</dbReference>
<evidence type="ECO:0000313" key="3">
    <source>
        <dbReference type="Proteomes" id="UP000187367"/>
    </source>
</evidence>
<gene>
    <name evidence="2" type="ORF">BW143_15885</name>
</gene>
<comment type="caution">
    <text evidence="2">The sequence shown here is derived from an EMBL/GenBank/DDBJ whole genome shotgun (WGS) entry which is preliminary data.</text>
</comment>
<dbReference type="AlphaFoldDB" id="A0A1R1QGB2"/>
<feature type="transmembrane region" description="Helical" evidence="1">
    <location>
        <begin position="213"/>
        <end position="234"/>
    </location>
</feature>
<keyword evidence="1" id="KW-0472">Membrane</keyword>
<evidence type="ECO:0000256" key="1">
    <source>
        <dbReference type="SAM" id="Phobius"/>
    </source>
</evidence>
<sequence length="321" mass="36596">MSIKNIYNIFKKELAYQSYSKMLFILFIPLLLISSGYIYFQYKNTVSSYQLFKKTEAEYESLGIDIKQALGSPVKVKEGELKSKDGDGEIVENILRYDYEQFVLSLHHLQPKQSVIITMEWMGFIIFPLAFTLYAIYISSYDMRFKTVKVKAVKHDWKSVLLAKQCSVYMVMLAAMAAVLCTAYMSSFIFYSLASRVIPVDQFSISALPKANILLQFIVVLTVSFIFATIGFYLGVLFRSFITPALLYIIYSLLVPALGKFDLKNLLSNLGHAVFNFNGNFRLFTPVKVDMFPIIIILAASIGLLSAVTYYMAHRQSKYVV</sequence>
<feature type="transmembrane region" description="Helical" evidence="1">
    <location>
        <begin position="291"/>
        <end position="313"/>
    </location>
</feature>
<keyword evidence="1" id="KW-1133">Transmembrane helix</keyword>
<dbReference type="OrthoDB" id="2937559at2"/>
<accession>A0A1R1QGB2</accession>
<protein>
    <submittedName>
        <fullName evidence="2">ABC transporter permease</fullName>
    </submittedName>
</protein>
<dbReference type="Proteomes" id="UP000187367">
    <property type="component" value="Unassembled WGS sequence"/>
</dbReference>